<protein>
    <submittedName>
        <fullName evidence="4">Esterase family protein</fullName>
    </submittedName>
</protein>
<dbReference type="InterPro" id="IPR029058">
    <property type="entry name" value="AB_hydrolase_fold"/>
</dbReference>
<dbReference type="Proteomes" id="UP000027604">
    <property type="component" value="Chromosome I"/>
</dbReference>
<dbReference type="KEGG" id="jag:GJA_2047"/>
<evidence type="ECO:0000256" key="2">
    <source>
        <dbReference type="ARBA" id="ARBA00022801"/>
    </source>
</evidence>
<feature type="chain" id="PRO_5004798092" evidence="3">
    <location>
        <begin position="20"/>
        <end position="310"/>
    </location>
</feature>
<dbReference type="RefSeq" id="WP_242404497.1">
    <property type="nucleotide sequence ID" value="NZ_BCTH01000028.1"/>
</dbReference>
<dbReference type="STRING" id="1349767.GJA_2047"/>
<sequence length="310" mass="34586">MLNKFLTMLLLATSGAASAATPQPYTLDQTEVRAIHAQALQRDYELFVSLPAGYATSARSYPVLFVTDANYAFPLIRSIARRAGNGGKDIDDFILVGLSYAKGDTPEYSRRRDYTPSGFGQAMTSDMPGREARFGEAEGYRRFIAAEVFPFIAKTYRADMRRKIYAGHSYGSLLGLHMLLTEPSMFQHYILGSPSLWFNNHVMFARERDYAASHKDLPAKVYLAIGSDETIKPASTDPRHANEHDMLRDLRKFTRTLESRRYPGLQVQSKVIADEDHLTVAPAILTRGLMWALKPAPAPLKTGRPPAPAH</sequence>
<dbReference type="HOGENOM" id="CLU_039834_0_2_4"/>
<keyword evidence="3" id="KW-0732">Signal</keyword>
<accession>W0V5Q3</accession>
<comment type="similarity">
    <text evidence="1">Belongs to the esterase D family.</text>
</comment>
<dbReference type="PANTHER" id="PTHR40841:SF2">
    <property type="entry name" value="SIDEROPHORE-DEGRADING ESTERASE (EUROFUNG)"/>
    <property type="match status" value="1"/>
</dbReference>
<organism evidence="4 5">
    <name type="scientific">Janthinobacterium agaricidamnosum NBRC 102515 = DSM 9628</name>
    <dbReference type="NCBI Taxonomy" id="1349767"/>
    <lineage>
        <taxon>Bacteria</taxon>
        <taxon>Pseudomonadati</taxon>
        <taxon>Pseudomonadota</taxon>
        <taxon>Betaproteobacteria</taxon>
        <taxon>Burkholderiales</taxon>
        <taxon>Oxalobacteraceae</taxon>
        <taxon>Janthinobacterium</taxon>
    </lineage>
</organism>
<dbReference type="PATRIC" id="fig|1349767.4.peg.3811"/>
<evidence type="ECO:0000313" key="5">
    <source>
        <dbReference type="Proteomes" id="UP000027604"/>
    </source>
</evidence>
<dbReference type="AlphaFoldDB" id="W0V5Q3"/>
<dbReference type="Pfam" id="PF00756">
    <property type="entry name" value="Esterase"/>
    <property type="match status" value="1"/>
</dbReference>
<dbReference type="PANTHER" id="PTHR40841">
    <property type="entry name" value="SIDEROPHORE TRIACETYLFUSARININE C ESTERASE"/>
    <property type="match status" value="1"/>
</dbReference>
<dbReference type="InterPro" id="IPR052558">
    <property type="entry name" value="Siderophore_Hydrolase_D"/>
</dbReference>
<dbReference type="EMBL" id="HG322949">
    <property type="protein sequence ID" value="CDG82683.1"/>
    <property type="molecule type" value="Genomic_DNA"/>
</dbReference>
<keyword evidence="5" id="KW-1185">Reference proteome</keyword>
<dbReference type="SUPFAM" id="SSF53474">
    <property type="entry name" value="alpha/beta-Hydrolases"/>
    <property type="match status" value="1"/>
</dbReference>
<keyword evidence="2" id="KW-0378">Hydrolase</keyword>
<dbReference type="eggNOG" id="COG2819">
    <property type="taxonomic scope" value="Bacteria"/>
</dbReference>
<dbReference type="Gene3D" id="3.40.50.1820">
    <property type="entry name" value="alpha/beta hydrolase"/>
    <property type="match status" value="1"/>
</dbReference>
<name>W0V5Q3_9BURK</name>
<evidence type="ECO:0000256" key="3">
    <source>
        <dbReference type="SAM" id="SignalP"/>
    </source>
</evidence>
<proteinExistence type="inferred from homology"/>
<dbReference type="InterPro" id="IPR000801">
    <property type="entry name" value="Esterase-like"/>
</dbReference>
<evidence type="ECO:0000313" key="4">
    <source>
        <dbReference type="EMBL" id="CDG82683.1"/>
    </source>
</evidence>
<gene>
    <name evidence="4" type="ORF">GJA_2047</name>
</gene>
<reference evidence="4 5" key="1">
    <citation type="journal article" date="2015" name="Genome Announc.">
        <title>Genome Sequence of Mushroom Soft-Rot Pathogen Janthinobacterium agaricidamnosum.</title>
        <authorList>
            <person name="Graupner K."/>
            <person name="Lackner G."/>
            <person name="Hertweck C."/>
        </authorList>
    </citation>
    <scope>NUCLEOTIDE SEQUENCE [LARGE SCALE GENOMIC DNA]</scope>
    <source>
        <strain evidence="5">NBRC 102515 / DSM 9628</strain>
    </source>
</reference>
<evidence type="ECO:0000256" key="1">
    <source>
        <dbReference type="ARBA" id="ARBA00005622"/>
    </source>
</evidence>
<dbReference type="GO" id="GO:0016788">
    <property type="term" value="F:hydrolase activity, acting on ester bonds"/>
    <property type="evidence" value="ECO:0007669"/>
    <property type="project" value="TreeGrafter"/>
</dbReference>
<feature type="signal peptide" evidence="3">
    <location>
        <begin position="1"/>
        <end position="19"/>
    </location>
</feature>